<name>A0A8S1T988_PAROT</name>
<comment type="caution">
    <text evidence="2">The sequence shown here is derived from an EMBL/GenBank/DDBJ whole genome shotgun (WGS) entry which is preliminary data.</text>
</comment>
<dbReference type="OrthoDB" id="298791at2759"/>
<evidence type="ECO:0008006" key="4">
    <source>
        <dbReference type="Google" id="ProtNLM"/>
    </source>
</evidence>
<evidence type="ECO:0000313" key="2">
    <source>
        <dbReference type="EMBL" id="CAD8147999.1"/>
    </source>
</evidence>
<sequence length="1088" mass="127185">MIYITLLCCILKSIAKDCSLLPSDYTKIVGKENEIIAQDISEYFSQVKYDDIITLTDQNSKVSLIPPIYLKATKETIPNVNKLLSQSVLTTNQGQWINKFQLLAIRNENEQILAWTEKIVAGTQQRYPSFDKTILLGKTEEVICQSSTILDVSHLLVDCYQVNDLEPQTYFYMISEKDDQQLSKIENVYPYEKDQQRYIVSTQNYIYRITLKTNNNPAIIELFTYDLVNKDIKLQKTINQELIQKYVKITQYSFDMVDAKISPTDQIAILDKTGNVFLLQYYSSNDTFQFNQKGSLLGESISFDYQFKNQEFAIVQKHFVIQSNRNYVSTDDLSNSKIHYSNNFIFLTSPTQIIQFDKNLQLIQKVLGDFSNVITDQIQNDFLTFTNTNIQYYLSRSKHRIQYHNNDQGITGNAKLILNACQVTIEYQTVSMNSVDLVLVSKGNIQDSPFYTERIFFNDYAIRPRQLVSGPKKQVSFQKKTKENVLGGGNLTYIAVTGDISEKYTNKNLSLTDLIFLQTISMAQSFDQPFSIITQNKQKELTIYFCQNLQAEICQQQYKTKLDFEITKENTVIQFQNYQFTFITILNQKTLFHYKFLSNNYINKTITLKDDDQIKSVDSIYLSYQYLLIFSKAANAIGVYNYQIFDFLYIINSEKLSQLGFVNWDPQKLFSTDFSQLLFVVNGQQQNQLLILNLTRTDFSFGYQMAISQSQDIRVINFYERFAILQQQAQGKFTFQIYNRQDPTNIYLEKTPTFYNYQIESIESFFWVPYNNLLHVKAKSEFKSVILSYFVELTDHNSLYCVQDWDPANQFVTATQDNVFQFNKENVWIYYIQKYPQLQYSVSFDDNTFIQDQDYNIVYSNEQLLLVNRKFRLVNNQLSLKIKKDKLNITTNLTSNQQHNYIQDMGTDWFSGEVTKFELMIPQLKDRKAEIINPIEIVKPYYHNYTMNVVDFSTNYIFALNHDSYVLISKKTNEVVFTENITADYICQDILASYDSQVLIQCVKDKLQYVGGIQCENTNCKISSSWLQISDNIFSGYIDTENMFIILKKEILAYSKNIQDLSKAQNYGKIIWINYLKNQEQSLSRVLH</sequence>
<dbReference type="AlphaFoldDB" id="A0A8S1T988"/>
<evidence type="ECO:0000313" key="3">
    <source>
        <dbReference type="Proteomes" id="UP000683925"/>
    </source>
</evidence>
<proteinExistence type="predicted"/>
<accession>A0A8S1T988</accession>
<evidence type="ECO:0000256" key="1">
    <source>
        <dbReference type="SAM" id="SignalP"/>
    </source>
</evidence>
<dbReference type="OMA" id="FELMIPQ"/>
<keyword evidence="1" id="KW-0732">Signal</keyword>
<dbReference type="Proteomes" id="UP000683925">
    <property type="component" value="Unassembled WGS sequence"/>
</dbReference>
<gene>
    <name evidence="2" type="ORF">POCTA_138.1.T0200305</name>
</gene>
<feature type="signal peptide" evidence="1">
    <location>
        <begin position="1"/>
        <end position="15"/>
    </location>
</feature>
<keyword evidence="3" id="KW-1185">Reference proteome</keyword>
<reference evidence="2" key="1">
    <citation type="submission" date="2021-01" db="EMBL/GenBank/DDBJ databases">
        <authorList>
            <consortium name="Genoscope - CEA"/>
            <person name="William W."/>
        </authorList>
    </citation>
    <scope>NUCLEOTIDE SEQUENCE</scope>
</reference>
<protein>
    <recommendedName>
        <fullName evidence="4">Transmembrane protein</fullName>
    </recommendedName>
</protein>
<dbReference type="EMBL" id="CAJJDP010000020">
    <property type="protein sequence ID" value="CAD8147999.1"/>
    <property type="molecule type" value="Genomic_DNA"/>
</dbReference>
<feature type="chain" id="PRO_5035838746" description="Transmembrane protein" evidence="1">
    <location>
        <begin position="16"/>
        <end position="1088"/>
    </location>
</feature>
<organism evidence="2 3">
    <name type="scientific">Paramecium octaurelia</name>
    <dbReference type="NCBI Taxonomy" id="43137"/>
    <lineage>
        <taxon>Eukaryota</taxon>
        <taxon>Sar</taxon>
        <taxon>Alveolata</taxon>
        <taxon>Ciliophora</taxon>
        <taxon>Intramacronucleata</taxon>
        <taxon>Oligohymenophorea</taxon>
        <taxon>Peniculida</taxon>
        <taxon>Parameciidae</taxon>
        <taxon>Paramecium</taxon>
    </lineage>
</organism>